<dbReference type="PANTHER" id="PTHR10332:SF88">
    <property type="entry name" value="EQUILIBRATIVE NUCLEOSIDE TRANSPORTER 1, ISOFORM A"/>
    <property type="match status" value="1"/>
</dbReference>
<dbReference type="PRINTS" id="PR01130">
    <property type="entry name" value="DERENTRNSPRT"/>
</dbReference>
<dbReference type="Proteomes" id="UP000256964">
    <property type="component" value="Unassembled WGS sequence"/>
</dbReference>
<evidence type="ECO:0000256" key="7">
    <source>
        <dbReference type="SAM" id="Phobius"/>
    </source>
</evidence>
<organism evidence="8 9">
    <name type="scientific">Lentinus brumalis</name>
    <dbReference type="NCBI Taxonomy" id="2498619"/>
    <lineage>
        <taxon>Eukaryota</taxon>
        <taxon>Fungi</taxon>
        <taxon>Dikarya</taxon>
        <taxon>Basidiomycota</taxon>
        <taxon>Agaricomycotina</taxon>
        <taxon>Agaricomycetes</taxon>
        <taxon>Polyporales</taxon>
        <taxon>Polyporaceae</taxon>
        <taxon>Lentinus</taxon>
    </lineage>
</organism>
<keyword evidence="5 7" id="KW-1133">Transmembrane helix</keyword>
<gene>
    <name evidence="8" type="ORF">OH76DRAFT_1398710</name>
</gene>
<sequence>MSEHHHASEAIYHPVPQAPVASNAIPDGSPDLDLDDDVALSGGGFVPTQNVVDSRIRWSHFMLGCAVLLPWNALITATPYFQSRVAGTPLKSVFSSYLSTTFTAANFAFLAHATVTAKKASNARRVLFSLAALAVLSFMLTASTYTHPAAGGFFAFVLLNAIGQAAAGSYLQTAVVAVASLFGPSAMQAVMSGQAAVAVVISGVQVLSAAASVRGSKPEAVASPSEPEEQSAFIFFGLSTVFLVVCAFVHSWLISLPAYKLVVSQTMSRERLDAAEGAGLLEESGNSDDYDQQHGKRDQKNQVVRIAKTNGIFNFAVGYVFVVTLAVFPPITISVTSTNPSVHPLVFSAIHFLMFNIGDFAGRAICSLPNVHIWSARRLLTLSLLRTLFIPLFLMCNVQWASSSSTAGPIISSDAIFMLIILLFGLSNGYVSSMCMMAAPSVTHNPRLKGRTEDVDVAATVASFCLVGGLAVGSVLSFAVRATVCDCNPFKE</sequence>
<reference evidence="8 9" key="1">
    <citation type="journal article" date="2018" name="Biotechnol. Biofuels">
        <title>Integrative visual omics of the white-rot fungus Polyporus brumalis exposes the biotechnological potential of its oxidative enzymes for delignifying raw plant biomass.</title>
        <authorList>
            <person name="Miyauchi S."/>
            <person name="Rancon A."/>
            <person name="Drula E."/>
            <person name="Hage H."/>
            <person name="Chaduli D."/>
            <person name="Favel A."/>
            <person name="Grisel S."/>
            <person name="Henrissat B."/>
            <person name="Herpoel-Gimbert I."/>
            <person name="Ruiz-Duenas F.J."/>
            <person name="Chevret D."/>
            <person name="Hainaut M."/>
            <person name="Lin J."/>
            <person name="Wang M."/>
            <person name="Pangilinan J."/>
            <person name="Lipzen A."/>
            <person name="Lesage-Meessen L."/>
            <person name="Navarro D."/>
            <person name="Riley R."/>
            <person name="Grigoriev I.V."/>
            <person name="Zhou S."/>
            <person name="Raouche S."/>
            <person name="Rosso M.N."/>
        </authorList>
    </citation>
    <scope>NUCLEOTIDE SEQUENCE [LARGE SCALE GENOMIC DNA]</scope>
    <source>
        <strain evidence="8 9">BRFM 1820</strain>
    </source>
</reference>
<feature type="transmembrane region" description="Helical" evidence="7">
    <location>
        <begin position="195"/>
        <end position="213"/>
    </location>
</feature>
<dbReference type="SUPFAM" id="SSF103473">
    <property type="entry name" value="MFS general substrate transporter"/>
    <property type="match status" value="1"/>
</dbReference>
<dbReference type="PIRSF" id="PIRSF016379">
    <property type="entry name" value="ENT"/>
    <property type="match status" value="1"/>
</dbReference>
<evidence type="ECO:0000256" key="5">
    <source>
        <dbReference type="ARBA" id="ARBA00022989"/>
    </source>
</evidence>
<feature type="transmembrane region" description="Helical" evidence="7">
    <location>
        <begin position="127"/>
        <end position="147"/>
    </location>
</feature>
<feature type="transmembrane region" description="Helical" evidence="7">
    <location>
        <begin position="457"/>
        <end position="480"/>
    </location>
</feature>
<evidence type="ECO:0000256" key="6">
    <source>
        <dbReference type="ARBA" id="ARBA00023136"/>
    </source>
</evidence>
<dbReference type="AlphaFoldDB" id="A0A371DM55"/>
<comment type="subcellular location">
    <subcellularLocation>
        <location evidence="1">Membrane</location>
        <topology evidence="1">Multi-pass membrane protein</topology>
    </subcellularLocation>
</comment>
<keyword evidence="6 7" id="KW-0472">Membrane</keyword>
<dbReference type="OrthoDB" id="10261753at2759"/>
<dbReference type="Pfam" id="PF01733">
    <property type="entry name" value="Nucleoside_tran"/>
    <property type="match status" value="1"/>
</dbReference>
<feature type="transmembrane region" description="Helical" evidence="7">
    <location>
        <begin position="61"/>
        <end position="82"/>
    </location>
</feature>
<evidence type="ECO:0000256" key="1">
    <source>
        <dbReference type="ARBA" id="ARBA00004141"/>
    </source>
</evidence>
<feature type="transmembrane region" description="Helical" evidence="7">
    <location>
        <begin position="94"/>
        <end position="115"/>
    </location>
</feature>
<feature type="transmembrane region" description="Helical" evidence="7">
    <location>
        <begin position="233"/>
        <end position="259"/>
    </location>
</feature>
<evidence type="ECO:0000256" key="3">
    <source>
        <dbReference type="ARBA" id="ARBA00022448"/>
    </source>
</evidence>
<evidence type="ECO:0000313" key="8">
    <source>
        <dbReference type="EMBL" id="RDX53586.1"/>
    </source>
</evidence>
<feature type="transmembrane region" description="Helical" evidence="7">
    <location>
        <begin position="415"/>
        <end position="436"/>
    </location>
</feature>
<evidence type="ECO:0000256" key="4">
    <source>
        <dbReference type="ARBA" id="ARBA00022692"/>
    </source>
</evidence>
<dbReference type="GO" id="GO:0034257">
    <property type="term" value="F:nicotinamide riboside transmembrane transporter activity"/>
    <property type="evidence" value="ECO:0007669"/>
    <property type="project" value="TreeGrafter"/>
</dbReference>
<evidence type="ECO:0000256" key="2">
    <source>
        <dbReference type="ARBA" id="ARBA00007965"/>
    </source>
</evidence>
<dbReference type="InterPro" id="IPR002259">
    <property type="entry name" value="Eqnu_transpt"/>
</dbReference>
<keyword evidence="4 7" id="KW-0812">Transmembrane</keyword>
<feature type="transmembrane region" description="Helical" evidence="7">
    <location>
        <begin position="345"/>
        <end position="366"/>
    </location>
</feature>
<accession>A0A371DM55</accession>
<keyword evidence="3" id="KW-0813">Transport</keyword>
<feature type="transmembrane region" description="Helical" evidence="7">
    <location>
        <begin position="378"/>
        <end position="395"/>
    </location>
</feature>
<dbReference type="GO" id="GO:0000329">
    <property type="term" value="C:fungal-type vacuole membrane"/>
    <property type="evidence" value="ECO:0007669"/>
    <property type="project" value="TreeGrafter"/>
</dbReference>
<evidence type="ECO:0008006" key="10">
    <source>
        <dbReference type="Google" id="ProtNLM"/>
    </source>
</evidence>
<dbReference type="STRING" id="139420.A0A371DM55"/>
<dbReference type="EMBL" id="KZ857386">
    <property type="protein sequence ID" value="RDX53586.1"/>
    <property type="molecule type" value="Genomic_DNA"/>
</dbReference>
<dbReference type="GO" id="GO:0005886">
    <property type="term" value="C:plasma membrane"/>
    <property type="evidence" value="ECO:0007669"/>
    <property type="project" value="TreeGrafter"/>
</dbReference>
<feature type="transmembrane region" description="Helical" evidence="7">
    <location>
        <begin position="153"/>
        <end position="183"/>
    </location>
</feature>
<keyword evidence="9" id="KW-1185">Reference proteome</keyword>
<comment type="similarity">
    <text evidence="2">Belongs to the SLC29A/ENT transporter (TC 2.A.57) family.</text>
</comment>
<feature type="transmembrane region" description="Helical" evidence="7">
    <location>
        <begin position="312"/>
        <end position="333"/>
    </location>
</feature>
<protein>
    <recommendedName>
        <fullName evidence="10">Nucleoside transporter</fullName>
    </recommendedName>
</protein>
<dbReference type="InterPro" id="IPR036259">
    <property type="entry name" value="MFS_trans_sf"/>
</dbReference>
<evidence type="ECO:0000313" key="9">
    <source>
        <dbReference type="Proteomes" id="UP000256964"/>
    </source>
</evidence>
<name>A0A371DM55_9APHY</name>
<dbReference type="PANTHER" id="PTHR10332">
    <property type="entry name" value="EQUILIBRATIVE NUCLEOSIDE TRANSPORTER"/>
    <property type="match status" value="1"/>
</dbReference>
<proteinExistence type="inferred from homology"/>
<dbReference type="GO" id="GO:0015205">
    <property type="term" value="F:nucleobase transmembrane transporter activity"/>
    <property type="evidence" value="ECO:0007669"/>
    <property type="project" value="TreeGrafter"/>
</dbReference>